<dbReference type="Gene3D" id="2.40.33.10">
    <property type="entry name" value="PK beta-barrel domain-like"/>
    <property type="match status" value="1"/>
</dbReference>
<evidence type="ECO:0000256" key="12">
    <source>
        <dbReference type="ARBA" id="ARBA00023317"/>
    </source>
</evidence>
<dbReference type="NCBIfam" id="TIGR01064">
    <property type="entry name" value="pyruv_kin"/>
    <property type="match status" value="1"/>
</dbReference>
<feature type="domain" description="Pyruvate kinase barrel" evidence="15">
    <location>
        <begin position="3"/>
        <end position="328"/>
    </location>
</feature>
<evidence type="ECO:0000313" key="18">
    <source>
        <dbReference type="Proteomes" id="UP000537141"/>
    </source>
</evidence>
<dbReference type="InterPro" id="IPR015813">
    <property type="entry name" value="Pyrv/PenolPyrv_kinase-like_dom"/>
</dbReference>
<dbReference type="NCBIfam" id="NF004491">
    <property type="entry name" value="PRK05826.1"/>
    <property type="match status" value="1"/>
</dbReference>
<dbReference type="Gene3D" id="3.20.20.60">
    <property type="entry name" value="Phosphoenolpyruvate-binding domains"/>
    <property type="match status" value="1"/>
</dbReference>
<keyword evidence="12 17" id="KW-0670">Pyruvate</keyword>
<dbReference type="SUPFAM" id="SSF51621">
    <property type="entry name" value="Phosphoenolpyruvate/pyruvate domain"/>
    <property type="match status" value="1"/>
</dbReference>
<keyword evidence="5 14" id="KW-0808">Transferase</keyword>
<comment type="cofactor">
    <cofactor evidence="1">
        <name>K(+)</name>
        <dbReference type="ChEBI" id="CHEBI:29103"/>
    </cofactor>
</comment>
<dbReference type="PANTHER" id="PTHR11817">
    <property type="entry name" value="PYRUVATE KINASE"/>
    <property type="match status" value="1"/>
</dbReference>
<evidence type="ECO:0000256" key="14">
    <source>
        <dbReference type="RuleBase" id="RU000504"/>
    </source>
</evidence>
<dbReference type="Proteomes" id="UP000537141">
    <property type="component" value="Unassembled WGS sequence"/>
</dbReference>
<comment type="caution">
    <text evidence="17">The sequence shown here is derived from an EMBL/GenBank/DDBJ whole genome shotgun (WGS) entry which is preliminary data.</text>
</comment>
<dbReference type="PRINTS" id="PR01050">
    <property type="entry name" value="PYRUVTKNASE"/>
</dbReference>
<gene>
    <name evidence="17" type="ORF">HNQ55_000790</name>
</gene>
<feature type="domain" description="Pyruvate kinase C-terminal" evidence="16">
    <location>
        <begin position="360"/>
        <end position="475"/>
    </location>
</feature>
<keyword evidence="9" id="KW-0067">ATP-binding</keyword>
<evidence type="ECO:0000256" key="1">
    <source>
        <dbReference type="ARBA" id="ARBA00001958"/>
    </source>
</evidence>
<dbReference type="RefSeq" id="WP_184422813.1">
    <property type="nucleotide sequence ID" value="NZ_AP027362.1"/>
</dbReference>
<evidence type="ECO:0000259" key="15">
    <source>
        <dbReference type="Pfam" id="PF00224"/>
    </source>
</evidence>
<keyword evidence="18" id="KW-1185">Reference proteome</keyword>
<evidence type="ECO:0000256" key="3">
    <source>
        <dbReference type="ARBA" id="ARBA00008663"/>
    </source>
</evidence>
<name>A0A7X0NFB9_9GAMM</name>
<dbReference type="InterPro" id="IPR018209">
    <property type="entry name" value="Pyrv_Knase_AS"/>
</dbReference>
<keyword evidence="7" id="KW-0547">Nucleotide-binding</keyword>
<protein>
    <recommendedName>
        <fullName evidence="4 13">Pyruvate kinase</fullName>
        <ecNumber evidence="4 13">2.7.1.40</ecNumber>
    </recommendedName>
</protein>
<dbReference type="InterPro" id="IPR001697">
    <property type="entry name" value="Pyr_Knase"/>
</dbReference>
<dbReference type="InterPro" id="IPR015795">
    <property type="entry name" value="Pyrv_Knase_C"/>
</dbReference>
<evidence type="ECO:0000259" key="16">
    <source>
        <dbReference type="Pfam" id="PF02887"/>
    </source>
</evidence>
<keyword evidence="11 14" id="KW-0324">Glycolysis</keyword>
<dbReference type="PROSITE" id="PS00110">
    <property type="entry name" value="PYRUVATE_KINASE"/>
    <property type="match status" value="1"/>
</dbReference>
<accession>A0A7X0NFB9</accession>
<dbReference type="InterPro" id="IPR036918">
    <property type="entry name" value="Pyrv_Knase_C_sf"/>
</dbReference>
<dbReference type="InterPro" id="IPR040442">
    <property type="entry name" value="Pyrv_kinase-like_dom_sf"/>
</dbReference>
<dbReference type="SUPFAM" id="SSF50800">
    <property type="entry name" value="PK beta-barrel domain-like"/>
    <property type="match status" value="1"/>
</dbReference>
<dbReference type="InterPro" id="IPR015806">
    <property type="entry name" value="Pyrv_Knase_insert_dom_sf"/>
</dbReference>
<organism evidence="17 18">
    <name type="scientific">Thalassotalea piscium</name>
    <dbReference type="NCBI Taxonomy" id="1230533"/>
    <lineage>
        <taxon>Bacteria</taxon>
        <taxon>Pseudomonadati</taxon>
        <taxon>Pseudomonadota</taxon>
        <taxon>Gammaproteobacteria</taxon>
        <taxon>Alteromonadales</taxon>
        <taxon>Colwelliaceae</taxon>
        <taxon>Thalassotalea</taxon>
    </lineage>
</organism>
<evidence type="ECO:0000256" key="9">
    <source>
        <dbReference type="ARBA" id="ARBA00022840"/>
    </source>
</evidence>
<evidence type="ECO:0000256" key="8">
    <source>
        <dbReference type="ARBA" id="ARBA00022777"/>
    </source>
</evidence>
<reference evidence="17 18" key="1">
    <citation type="submission" date="2020-08" db="EMBL/GenBank/DDBJ databases">
        <title>Genomic Encyclopedia of Type Strains, Phase IV (KMG-IV): sequencing the most valuable type-strain genomes for metagenomic binning, comparative biology and taxonomic classification.</title>
        <authorList>
            <person name="Goeker M."/>
        </authorList>
    </citation>
    <scope>NUCLEOTIDE SEQUENCE [LARGE SCALE GENOMIC DNA]</scope>
    <source>
        <strain evidence="17 18">DSM 26287</strain>
    </source>
</reference>
<dbReference type="SUPFAM" id="SSF52935">
    <property type="entry name" value="PK C-terminal domain-like"/>
    <property type="match status" value="1"/>
</dbReference>
<evidence type="ECO:0000256" key="4">
    <source>
        <dbReference type="ARBA" id="ARBA00012142"/>
    </source>
</evidence>
<dbReference type="FunFam" id="2.40.33.10:FF:000002">
    <property type="entry name" value="Pyruvate kinase"/>
    <property type="match status" value="1"/>
</dbReference>
<dbReference type="GO" id="GO:0004743">
    <property type="term" value="F:pyruvate kinase activity"/>
    <property type="evidence" value="ECO:0007669"/>
    <property type="project" value="UniProtKB-UniRule"/>
</dbReference>
<evidence type="ECO:0000313" key="17">
    <source>
        <dbReference type="EMBL" id="MBB6542303.1"/>
    </source>
</evidence>
<dbReference type="EC" id="2.7.1.40" evidence="4 13"/>
<keyword evidence="6" id="KW-0479">Metal-binding</keyword>
<evidence type="ECO:0000256" key="10">
    <source>
        <dbReference type="ARBA" id="ARBA00022842"/>
    </source>
</evidence>
<dbReference type="AlphaFoldDB" id="A0A7X0NFB9"/>
<proteinExistence type="inferred from homology"/>
<sequence>MPRRTKIVATLGPATEDREILKKVLAAGVNVVRLNFSHGTPEDHIARAVMVRELAQELGIYVGILGDLQGPKIRISTFKDGPIKLAVGEKFELDANLAKGEGCQTKVGIDYKKLPEDVHAGDILLLDDGRVQLKVLSTEGASVFTEVTVGGPLSNNKGINRQGGGLTAPALTEKDKEDIKLAAKIDVDFLAVSFPRDAADMREARLLAQEANCNARLVSKIERAEAVNDDKVLDEIILASDVVMVARGDLGVEIGDAALVGKQKHIIARSRQLNRAVITATQMMETMIEQPMPTRAEVMDVSNAVLDGTDAVMLSAETAAGKYPVETVTAMASVCVGAETHRSVNISNHRMELTFTEVSETIALSAMYAANHLDGVKAIISLTESGQTSKIMSRITSGLPIYSLSRHQKTLNNSAIYRGVYPLYFDSTPCTNDDLSEKVLAAVVKKADLKEGDKVIFTYGDMMETVGATNTMKVLVITKFNNK</sequence>
<dbReference type="Pfam" id="PF00224">
    <property type="entry name" value="PK"/>
    <property type="match status" value="1"/>
</dbReference>
<dbReference type="Pfam" id="PF02887">
    <property type="entry name" value="PK_C"/>
    <property type="match status" value="1"/>
</dbReference>
<comment type="catalytic activity">
    <reaction evidence="14">
        <text>pyruvate + ATP = phosphoenolpyruvate + ADP + H(+)</text>
        <dbReference type="Rhea" id="RHEA:18157"/>
        <dbReference type="ChEBI" id="CHEBI:15361"/>
        <dbReference type="ChEBI" id="CHEBI:15378"/>
        <dbReference type="ChEBI" id="CHEBI:30616"/>
        <dbReference type="ChEBI" id="CHEBI:58702"/>
        <dbReference type="ChEBI" id="CHEBI:456216"/>
        <dbReference type="EC" id="2.7.1.40"/>
    </reaction>
</comment>
<dbReference type="GO" id="GO:0030955">
    <property type="term" value="F:potassium ion binding"/>
    <property type="evidence" value="ECO:0007669"/>
    <property type="project" value="UniProtKB-UniRule"/>
</dbReference>
<dbReference type="GO" id="GO:0000287">
    <property type="term" value="F:magnesium ion binding"/>
    <property type="evidence" value="ECO:0007669"/>
    <property type="project" value="UniProtKB-UniRule"/>
</dbReference>
<dbReference type="GO" id="GO:0005524">
    <property type="term" value="F:ATP binding"/>
    <property type="evidence" value="ECO:0007669"/>
    <property type="project" value="UniProtKB-KW"/>
</dbReference>
<keyword evidence="10 14" id="KW-0460">Magnesium</keyword>
<dbReference type="UniPathway" id="UPA00109">
    <property type="reaction ID" value="UER00188"/>
</dbReference>
<evidence type="ECO:0000256" key="2">
    <source>
        <dbReference type="ARBA" id="ARBA00004997"/>
    </source>
</evidence>
<evidence type="ECO:0000256" key="6">
    <source>
        <dbReference type="ARBA" id="ARBA00022723"/>
    </source>
</evidence>
<dbReference type="EMBL" id="JACHHU010000004">
    <property type="protein sequence ID" value="MBB6542303.1"/>
    <property type="molecule type" value="Genomic_DNA"/>
</dbReference>
<dbReference type="Gene3D" id="3.40.1380.20">
    <property type="entry name" value="Pyruvate kinase, C-terminal domain"/>
    <property type="match status" value="1"/>
</dbReference>
<dbReference type="InterPro" id="IPR011037">
    <property type="entry name" value="Pyrv_Knase-like_insert_dom_sf"/>
</dbReference>
<comment type="similarity">
    <text evidence="3 14">Belongs to the pyruvate kinase family.</text>
</comment>
<comment type="pathway">
    <text evidence="2 14">Carbohydrate degradation; glycolysis; pyruvate from D-glyceraldehyde 3-phosphate: step 5/5.</text>
</comment>
<dbReference type="GO" id="GO:0016301">
    <property type="term" value="F:kinase activity"/>
    <property type="evidence" value="ECO:0007669"/>
    <property type="project" value="UniProtKB-KW"/>
</dbReference>
<evidence type="ECO:0000256" key="11">
    <source>
        <dbReference type="ARBA" id="ARBA00023152"/>
    </source>
</evidence>
<evidence type="ECO:0000256" key="13">
    <source>
        <dbReference type="NCBIfam" id="TIGR01064"/>
    </source>
</evidence>
<evidence type="ECO:0000256" key="5">
    <source>
        <dbReference type="ARBA" id="ARBA00022679"/>
    </source>
</evidence>
<keyword evidence="8 14" id="KW-0418">Kinase</keyword>
<dbReference type="InterPro" id="IPR015793">
    <property type="entry name" value="Pyrv_Knase_brl"/>
</dbReference>
<evidence type="ECO:0000256" key="7">
    <source>
        <dbReference type="ARBA" id="ARBA00022741"/>
    </source>
</evidence>